<dbReference type="GO" id="GO:0008173">
    <property type="term" value="F:RNA methyltransferase activity"/>
    <property type="evidence" value="ECO:0007669"/>
    <property type="project" value="InterPro"/>
</dbReference>
<evidence type="ECO:0000313" key="11">
    <source>
        <dbReference type="Proteomes" id="UP000005753"/>
    </source>
</evidence>
<keyword evidence="6 7" id="KW-0694">RNA-binding</keyword>
<keyword evidence="4 7" id="KW-0808">Transferase</keyword>
<dbReference type="Proteomes" id="UP000005753">
    <property type="component" value="Chromosome"/>
</dbReference>
<reference evidence="10 11" key="2">
    <citation type="submission" date="2012-02" db="EMBL/GenBank/DDBJ databases">
        <title>Improved High-Quality Draft sequence of Eubacterium cellulosolvens 6.</title>
        <authorList>
            <consortium name="US DOE Joint Genome Institute"/>
            <person name="Lucas S."/>
            <person name="Han J."/>
            <person name="Lapidus A."/>
            <person name="Cheng J.-F."/>
            <person name="Goodwin L."/>
            <person name="Pitluck S."/>
            <person name="Peters L."/>
            <person name="Mikhailova N."/>
            <person name="Gu W."/>
            <person name="Detter J.C."/>
            <person name="Han C."/>
            <person name="Tapia R."/>
            <person name="Land M."/>
            <person name="Hauser L."/>
            <person name="Kyrpides N."/>
            <person name="Ivanova N."/>
            <person name="Pagani I."/>
            <person name="Johnson E."/>
            <person name="Mukhopadhyay B."/>
            <person name="Anderson I."/>
            <person name="Woyke T."/>
        </authorList>
    </citation>
    <scope>NUCLEOTIDE SEQUENCE [LARGE SCALE GENOMIC DNA]</scope>
    <source>
        <strain evidence="10 11">6</strain>
    </source>
</reference>
<evidence type="ECO:0000256" key="5">
    <source>
        <dbReference type="ARBA" id="ARBA00022691"/>
    </source>
</evidence>
<dbReference type="PANTHER" id="PTHR22807:SF30">
    <property type="entry name" value="28S RRNA (CYTOSINE(4447)-C(5))-METHYLTRANSFERASE-RELATED"/>
    <property type="match status" value="1"/>
</dbReference>
<dbReference type="GO" id="GO:0003723">
    <property type="term" value="F:RNA binding"/>
    <property type="evidence" value="ECO:0007669"/>
    <property type="project" value="UniProtKB-UniRule"/>
</dbReference>
<evidence type="ECO:0000256" key="4">
    <source>
        <dbReference type="ARBA" id="ARBA00022679"/>
    </source>
</evidence>
<dbReference type="GO" id="GO:0008757">
    <property type="term" value="F:S-adenosylmethionine-dependent methyltransferase activity"/>
    <property type="evidence" value="ECO:0007669"/>
    <property type="project" value="InterPro"/>
</dbReference>
<dbReference type="InterPro" id="IPR011023">
    <property type="entry name" value="Nop2p"/>
</dbReference>
<feature type="active site" description="Nucleophile" evidence="7">
    <location>
        <position position="231"/>
    </location>
</feature>
<dbReference type="InterPro" id="IPR031341">
    <property type="entry name" value="Methyltr_RsmF_N"/>
</dbReference>
<dbReference type="SUPFAM" id="SSF53335">
    <property type="entry name" value="S-adenosyl-L-methionine-dependent methyltransferases"/>
    <property type="match status" value="1"/>
</dbReference>
<evidence type="ECO:0000256" key="7">
    <source>
        <dbReference type="PROSITE-ProRule" id="PRU01023"/>
    </source>
</evidence>
<feature type="domain" description="SAM-dependent MTase RsmB/NOP-type" evidence="9">
    <location>
        <begin position="22"/>
        <end position="301"/>
    </location>
</feature>
<feature type="binding site" evidence="7">
    <location>
        <begin position="109"/>
        <end position="115"/>
    </location>
    <ligand>
        <name>S-adenosyl-L-methionine</name>
        <dbReference type="ChEBI" id="CHEBI:59789"/>
    </ligand>
</feature>
<dbReference type="eggNOG" id="COG0144">
    <property type="taxonomic scope" value="Bacteria"/>
</dbReference>
<dbReference type="Gene3D" id="2.30.130.60">
    <property type="match status" value="1"/>
</dbReference>
<feature type="binding site" evidence="7">
    <location>
        <position position="178"/>
    </location>
    <ligand>
        <name>S-adenosyl-L-methionine</name>
        <dbReference type="ChEBI" id="CHEBI:59789"/>
    </ligand>
</feature>
<dbReference type="PRINTS" id="PR02008">
    <property type="entry name" value="RCMTFAMILY"/>
</dbReference>
<dbReference type="STRING" id="633697.EubceDRAFT1_1263"/>
<protein>
    <submittedName>
        <fullName evidence="10">NOL1/NOP2/sun family putative RNA methylase</fullName>
    </submittedName>
</protein>
<dbReference type="InterPro" id="IPR018314">
    <property type="entry name" value="RsmB/NOL1/NOP2-like_CS"/>
</dbReference>
<evidence type="ECO:0000259" key="9">
    <source>
        <dbReference type="PROSITE" id="PS51686"/>
    </source>
</evidence>
<evidence type="ECO:0000256" key="6">
    <source>
        <dbReference type="ARBA" id="ARBA00022884"/>
    </source>
</evidence>
<dbReference type="InterPro" id="IPR029063">
    <property type="entry name" value="SAM-dependent_MTases_sf"/>
</dbReference>
<dbReference type="HOGENOM" id="CLU_005316_6_1_9"/>
<dbReference type="NCBIfam" id="TIGR00446">
    <property type="entry name" value="nop2p"/>
    <property type="match status" value="1"/>
</dbReference>
<keyword evidence="3 7" id="KW-0489">Methyltransferase</keyword>
<accession>I5ATF5</accession>
<organism evidence="10 11">
    <name type="scientific">Eubacterium cellulosolvens (strain ATCC 43171 / JCM 9499 / 6)</name>
    <name type="common">Cillobacterium cellulosolvens</name>
    <dbReference type="NCBI Taxonomy" id="633697"/>
    <lineage>
        <taxon>Bacteria</taxon>
        <taxon>Bacillati</taxon>
        <taxon>Bacillota</taxon>
        <taxon>Clostridia</taxon>
        <taxon>Eubacteriales</taxon>
        <taxon>Eubacteriaceae</taxon>
        <taxon>Eubacterium</taxon>
    </lineage>
</organism>
<dbReference type="CDD" id="cd02440">
    <property type="entry name" value="AdoMet_MTases"/>
    <property type="match status" value="1"/>
</dbReference>
<dbReference type="InterPro" id="IPR023267">
    <property type="entry name" value="RCMT"/>
</dbReference>
<dbReference type="OrthoDB" id="9810297at2"/>
<dbReference type="GO" id="GO:0001510">
    <property type="term" value="P:RNA methylation"/>
    <property type="evidence" value="ECO:0007669"/>
    <property type="project" value="InterPro"/>
</dbReference>
<evidence type="ECO:0000256" key="3">
    <source>
        <dbReference type="ARBA" id="ARBA00022603"/>
    </source>
</evidence>
<dbReference type="CDD" id="cd21147">
    <property type="entry name" value="RsmF_methylt_CTD1"/>
    <property type="match status" value="1"/>
</dbReference>
<reference evidence="10 11" key="1">
    <citation type="submission" date="2010-08" db="EMBL/GenBank/DDBJ databases">
        <authorList>
            <consortium name="US DOE Joint Genome Institute (JGI-PGF)"/>
            <person name="Lucas S."/>
            <person name="Copeland A."/>
            <person name="Lapidus A."/>
            <person name="Cheng J.-F."/>
            <person name="Bruce D."/>
            <person name="Goodwin L."/>
            <person name="Pitluck S."/>
            <person name="Land M.L."/>
            <person name="Hauser L."/>
            <person name="Chang Y.-J."/>
            <person name="Anderson I.J."/>
            <person name="Johnson E."/>
            <person name="Mulhopadhyay B."/>
            <person name="Kyrpides N."/>
            <person name="Woyke T.J."/>
        </authorList>
    </citation>
    <scope>NUCLEOTIDE SEQUENCE [LARGE SCALE GENOMIC DNA]</scope>
    <source>
        <strain evidence="10 11">6</strain>
    </source>
</reference>
<comment type="caution">
    <text evidence="7">Lacks conserved residue(s) required for the propagation of feature annotation.</text>
</comment>
<evidence type="ECO:0000256" key="8">
    <source>
        <dbReference type="SAM" id="MobiDB-lite"/>
    </source>
</evidence>
<feature type="compositionally biased region" description="Basic residues" evidence="8">
    <location>
        <begin position="361"/>
        <end position="372"/>
    </location>
</feature>
<name>I5ATF5_EUBC6</name>
<dbReference type="Pfam" id="PF01189">
    <property type="entry name" value="Methyltr_RsmB-F"/>
    <property type="match status" value="1"/>
</dbReference>
<dbReference type="PANTHER" id="PTHR22807">
    <property type="entry name" value="NOP2 YEAST -RELATED NOL1/NOP2/FMU SUN DOMAIN-CONTAINING"/>
    <property type="match status" value="1"/>
</dbReference>
<dbReference type="InterPro" id="IPR031340">
    <property type="entry name" value="RsmF_methylt_CI"/>
</dbReference>
<dbReference type="EMBL" id="CM001487">
    <property type="protein sequence ID" value="EIM57078.1"/>
    <property type="molecule type" value="Genomic_DNA"/>
</dbReference>
<dbReference type="InterPro" id="IPR049560">
    <property type="entry name" value="MeTrfase_RsmB-F_NOP2_cat"/>
</dbReference>
<dbReference type="PROSITE" id="PS01153">
    <property type="entry name" value="NOL1_NOP2_SUN"/>
    <property type="match status" value="1"/>
</dbReference>
<dbReference type="InterPro" id="IPR027391">
    <property type="entry name" value="Nol1_Nop2_Fmu_2"/>
</dbReference>
<dbReference type="GO" id="GO:0006396">
    <property type="term" value="P:RNA processing"/>
    <property type="evidence" value="ECO:0007669"/>
    <property type="project" value="InterPro"/>
</dbReference>
<dbReference type="Pfam" id="PF17125">
    <property type="entry name" value="Methyltr_RsmF_N"/>
    <property type="match status" value="1"/>
</dbReference>
<evidence type="ECO:0000256" key="1">
    <source>
        <dbReference type="ARBA" id="ARBA00007494"/>
    </source>
</evidence>
<feature type="binding site" evidence="7">
    <location>
        <position position="133"/>
    </location>
    <ligand>
        <name>S-adenosyl-L-methionine</name>
        <dbReference type="ChEBI" id="CHEBI:59789"/>
    </ligand>
</feature>
<keyword evidence="2" id="KW-0963">Cytoplasm</keyword>
<dbReference type="Gene3D" id="3.30.70.1170">
    <property type="entry name" value="Sun protein, domain 3"/>
    <property type="match status" value="1"/>
</dbReference>
<sequence>MNLPEAFVERMKEMLGEEYRAFADSYNKTRLRGLRVNTMKISPEEFERIAPFPVKRVPWVRNGFFYDNDVFPAQHPYYAAGVYYLQEPSAMTPADRLPVEKGDRVLDLCAAPGGKATELAAKLDGTGMLVANDASNSRTRALLRNLELFGTKNVMVTAELPAKLREVFPLYFDKILVDAPCSGEGMFRKAQEVIGTWSPERVEYFASQQRNILENAYEMLVPGGLLMYSTCTFSPDEDEQMISWFLEKYPDMELLDIPAYEGFSPGRPEWADGREDLRKCIRIWPHVMDGEGHFLALLLKRGENASAGSSSARTATDGRMEQEESCLALREEGDGIRNRNAASEERFPAFDDGECFVKSKKLKKKDRKRNGKMPKGMGCGGRAREAAAGNNSLTQEQTAQMKEFLTGSGIPSGSVEKYGEKGYLHQDLPRGAQHLNFLRNGILVGEWKKNRFEPSQQLAMASRPMEAGKALTLRPEDERVEQYLRGESFRLHEGETAAVGWNLICVDDFPLGWAKIAQGQVKNKYLNSWRRS</sequence>
<keyword evidence="11" id="KW-1185">Reference proteome</keyword>
<dbReference type="PROSITE" id="PS51686">
    <property type="entry name" value="SAM_MT_RSMB_NOP"/>
    <property type="match status" value="1"/>
</dbReference>
<dbReference type="AlphaFoldDB" id="I5ATF5"/>
<gene>
    <name evidence="10" type="ORF">EubceDRAFT1_1263</name>
</gene>
<dbReference type="Gene3D" id="3.40.50.150">
    <property type="entry name" value="Vaccinia Virus protein VP39"/>
    <property type="match status" value="1"/>
</dbReference>
<feature type="region of interest" description="Disordered" evidence="8">
    <location>
        <begin position="361"/>
        <end position="394"/>
    </location>
</feature>
<dbReference type="Pfam" id="PF17126">
    <property type="entry name" value="RsmF_methylt_CI"/>
    <property type="match status" value="1"/>
</dbReference>
<proteinExistence type="inferred from homology"/>
<evidence type="ECO:0000313" key="10">
    <source>
        <dbReference type="EMBL" id="EIM57078.1"/>
    </source>
</evidence>
<evidence type="ECO:0000256" key="2">
    <source>
        <dbReference type="ARBA" id="ARBA00022490"/>
    </source>
</evidence>
<dbReference type="Pfam" id="PF13636">
    <property type="entry name" value="Methyltranf_PUA"/>
    <property type="match status" value="1"/>
</dbReference>
<comment type="similarity">
    <text evidence="1 7">Belongs to the class I-like SAM-binding methyltransferase superfamily. RsmB/NOP family.</text>
</comment>
<dbReference type="InterPro" id="IPR001678">
    <property type="entry name" value="MeTrfase_RsmB-F_NOP2_dom"/>
</dbReference>
<keyword evidence="5 7" id="KW-0949">S-adenosyl-L-methionine</keyword>